<keyword evidence="4" id="KW-0540">Nuclease</keyword>
<dbReference type="InterPro" id="IPR045572">
    <property type="entry name" value="RE_endonuc_C"/>
</dbReference>
<dbReference type="GO" id="GO:0015668">
    <property type="term" value="F:type III site-specific deoxyribonuclease activity"/>
    <property type="evidence" value="ECO:0007669"/>
    <property type="project" value="InterPro"/>
</dbReference>
<dbReference type="GO" id="GO:0005524">
    <property type="term" value="F:ATP binding"/>
    <property type="evidence" value="ECO:0007669"/>
    <property type="project" value="InterPro"/>
</dbReference>
<dbReference type="GO" id="GO:0003677">
    <property type="term" value="F:DNA binding"/>
    <property type="evidence" value="ECO:0007669"/>
    <property type="project" value="InterPro"/>
</dbReference>
<evidence type="ECO:0000259" key="2">
    <source>
        <dbReference type="Pfam" id="PF04851"/>
    </source>
</evidence>
<dbReference type="AlphaFoldDB" id="A0A2I1I189"/>
<dbReference type="InterPro" id="IPR006935">
    <property type="entry name" value="Helicase/UvrB_N"/>
</dbReference>
<evidence type="ECO:0000256" key="1">
    <source>
        <dbReference type="SAM" id="MobiDB-lite"/>
    </source>
</evidence>
<feature type="domain" description="Helicase/UvrB N-terminal" evidence="2">
    <location>
        <begin position="100"/>
        <end position="264"/>
    </location>
</feature>
<reference evidence="4 5" key="1">
    <citation type="submission" date="2017-12" db="EMBL/GenBank/DDBJ databases">
        <title>Phylogenetic diversity of female urinary microbiome.</title>
        <authorList>
            <person name="Thomas-White K."/>
            <person name="Wolfe A.J."/>
        </authorList>
    </citation>
    <scope>NUCLEOTIDE SEQUENCE [LARGE SCALE GENOMIC DNA]</scope>
    <source>
        <strain evidence="4 5">UMB0018</strain>
    </source>
</reference>
<sequence>MKFKFKVQQYQTDAADAVASVFEGQPNQGASVYLRDLGRKPRRAQGEIDFGDEGTEGYANAPVALSGADILANVHAVQRRNQIPESEELFCGMGACQLDVEMETGTGKTYVYTKTMLELNRLYGWCKFIVVVPSVAIREGVAKSLENTQEHFFSQYHKKIRFFIYDSDNLTELDAYSQSSDVNCMVINMQAFNASMKEGAKNKAARIIFDERDEFGSRRPIDVIAANRPIVICDEPQKMGKKGVATQKGIARFNPLFVLNYSATHKEKHDLVYALDALDAYNQKLVKHIEVKGFALKNMRGTDGYLYLRDIVVSKNRAPEAVIEFKCMGAGGKVRKRTARFGEGDSIYDASGSTKLEAYRGYTIASGNDGVVPPQDGRAGYVRFLDGSIGDDGRIYIGEVYGDSAADDMQRLQIRETILSHLQKEEALFRRGIKCLSLFFIDQVAKYRDLSGNGETVGYGKIFEEEYEAIVSDRLKHPTQDDILSPSYAQYLGRFEARSVHSGYFSVDKKGNAVESKAEKKSEREDGIGINDDDAKRAYDLILRDKERLLSFDEPVRFIFSHSALREGWDNPNIFQICTLKESGSETSKRQEVGRGMRLAVDQEGNRQDAALLGPDEVHRVNLLTVIASESYETFVRDLQTDISKSLRERPKKVEMNLFSGCDVVLDGETVSFTEEESKRIYKALYKCDLIDDDDKPTAEFRKAVEGGTFVEYFVVKLPEGIADTAHAKAVEALVRSVYDAHALDGMIGRAQEKITENTMTDNFAKREFKELWARINRKHAYTVSFSDDELRSKSIERINGDLRVSRLQYTLTVGGQKSQATRDEVQGGSSFDRTQTETRDVDAGTTSVGVTYDLVGEVAQAAAITRRSAAAILAGIDANAFELYRVNPEEFIKKAAALIVSEKATMVVEHISYHEIDDVYDEAIFTERMPDNASKAYEAKKNIQRFVFPDSDGERRFAEDMDAAAEVAVYAKLPRTFQIPTPVGNYAPDWAIAFKEGSVRHVFFVAETKGTMDTMELSGVENAKIACAKKLFNEMSTSDVRYHNVATYEDLLEVMGRMS</sequence>
<dbReference type="InterPro" id="IPR027417">
    <property type="entry name" value="P-loop_NTPase"/>
</dbReference>
<proteinExistence type="predicted"/>
<evidence type="ECO:0000313" key="5">
    <source>
        <dbReference type="Proteomes" id="UP000234198"/>
    </source>
</evidence>
<feature type="domain" description="Type III restriction enzyme C-terminal endonuclease" evidence="3">
    <location>
        <begin position="944"/>
        <end position="1047"/>
    </location>
</feature>
<dbReference type="Pfam" id="PF19778">
    <property type="entry name" value="RE_endonuc"/>
    <property type="match status" value="1"/>
</dbReference>
<feature type="region of interest" description="Disordered" evidence="1">
    <location>
        <begin position="819"/>
        <end position="841"/>
    </location>
</feature>
<evidence type="ECO:0000313" key="4">
    <source>
        <dbReference type="EMBL" id="PKY64896.1"/>
    </source>
</evidence>
<gene>
    <name evidence="4" type="ORF">CYJ22_03895</name>
</gene>
<dbReference type="RefSeq" id="WP_101601245.1">
    <property type="nucleotide sequence ID" value="NZ_PKKM01000004.1"/>
</dbReference>
<dbReference type="Gene3D" id="3.40.50.300">
    <property type="entry name" value="P-loop containing nucleotide triphosphate hydrolases"/>
    <property type="match status" value="2"/>
</dbReference>
<dbReference type="Pfam" id="PF04851">
    <property type="entry name" value="ResIII"/>
    <property type="match status" value="1"/>
</dbReference>
<keyword evidence="4" id="KW-0378">Hydrolase</keyword>
<name>A0A2I1I189_9ACTO</name>
<evidence type="ECO:0000259" key="3">
    <source>
        <dbReference type="Pfam" id="PF19778"/>
    </source>
</evidence>
<dbReference type="SUPFAM" id="SSF52540">
    <property type="entry name" value="P-loop containing nucleoside triphosphate hydrolases"/>
    <property type="match status" value="2"/>
</dbReference>
<keyword evidence="4" id="KW-0255">Endonuclease</keyword>
<dbReference type="Proteomes" id="UP000234198">
    <property type="component" value="Unassembled WGS sequence"/>
</dbReference>
<comment type="caution">
    <text evidence="4">The sequence shown here is derived from an EMBL/GenBank/DDBJ whole genome shotgun (WGS) entry which is preliminary data.</text>
</comment>
<accession>A0A2I1I189</accession>
<organism evidence="4 5">
    <name type="scientific">Schaalia odontolytica</name>
    <dbReference type="NCBI Taxonomy" id="1660"/>
    <lineage>
        <taxon>Bacteria</taxon>
        <taxon>Bacillati</taxon>
        <taxon>Actinomycetota</taxon>
        <taxon>Actinomycetes</taxon>
        <taxon>Actinomycetales</taxon>
        <taxon>Actinomycetaceae</taxon>
        <taxon>Schaalia</taxon>
    </lineage>
</organism>
<dbReference type="EMBL" id="PKKM01000004">
    <property type="protein sequence ID" value="PKY64896.1"/>
    <property type="molecule type" value="Genomic_DNA"/>
</dbReference>
<protein>
    <submittedName>
        <fullName evidence="4">Restriction endonuclease subunit R</fullName>
    </submittedName>
</protein>